<dbReference type="Pfam" id="PF02527">
    <property type="entry name" value="GidB"/>
    <property type="match status" value="1"/>
</dbReference>
<dbReference type="InterPro" id="IPR003682">
    <property type="entry name" value="rRNA_ssu_MeTfrase_G"/>
</dbReference>
<dbReference type="EMBL" id="LR026963">
    <property type="protein sequence ID" value="VBB69630.1"/>
    <property type="molecule type" value="Genomic_DNA"/>
</dbReference>
<keyword evidence="2" id="KW-0698">rRNA processing</keyword>
<name>A0A484H7N3_9ZZZZ</name>
<dbReference type="PANTHER" id="PTHR31760:SF0">
    <property type="entry name" value="S-ADENOSYL-L-METHIONINE-DEPENDENT METHYLTRANSFERASES SUPERFAMILY PROTEIN"/>
    <property type="match status" value="1"/>
</dbReference>
<gene>
    <name evidence="4" type="ORF">RIEGSTA812A_PEG_1103</name>
</gene>
<dbReference type="SUPFAM" id="SSF53335">
    <property type="entry name" value="S-adenosyl-L-methionine-dependent methyltransferases"/>
    <property type="match status" value="1"/>
</dbReference>
<proteinExistence type="inferred from homology"/>
<keyword evidence="1" id="KW-0963">Cytoplasm</keyword>
<dbReference type="HAMAP" id="MF_00074">
    <property type="entry name" value="16SrRNA_methyltr_G"/>
    <property type="match status" value="1"/>
</dbReference>
<dbReference type="InterPro" id="IPR029063">
    <property type="entry name" value="SAM-dependent_MTases_sf"/>
</dbReference>
<evidence type="ECO:0000313" key="4">
    <source>
        <dbReference type="EMBL" id="VBB69630.1"/>
    </source>
</evidence>
<reference evidence="4" key="1">
    <citation type="submission" date="2018-10" db="EMBL/GenBank/DDBJ databases">
        <authorList>
            <person name="Gruber-Vodicka H."/>
            <person name="Jaeckle O."/>
        </authorList>
    </citation>
    <scope>NUCLEOTIDE SEQUENCE</scope>
</reference>
<organism evidence="4">
    <name type="scientific">invertebrate metagenome</name>
    <dbReference type="NCBI Taxonomy" id="1711999"/>
    <lineage>
        <taxon>unclassified sequences</taxon>
        <taxon>metagenomes</taxon>
        <taxon>organismal metagenomes</taxon>
    </lineage>
</organism>
<dbReference type="GO" id="GO:0070043">
    <property type="term" value="F:rRNA (guanine-N7-)-methyltransferase activity"/>
    <property type="evidence" value="ECO:0007669"/>
    <property type="project" value="TreeGrafter"/>
</dbReference>
<dbReference type="PANTHER" id="PTHR31760">
    <property type="entry name" value="S-ADENOSYL-L-METHIONINE-DEPENDENT METHYLTRANSFERASES SUPERFAMILY PROTEIN"/>
    <property type="match status" value="1"/>
</dbReference>
<evidence type="ECO:0000256" key="1">
    <source>
        <dbReference type="ARBA" id="ARBA00022490"/>
    </source>
</evidence>
<dbReference type="Gene3D" id="3.40.50.150">
    <property type="entry name" value="Vaccinia Virus protein VP39"/>
    <property type="match status" value="1"/>
</dbReference>
<dbReference type="PIRSF" id="PIRSF003078">
    <property type="entry name" value="GidB"/>
    <property type="match status" value="1"/>
</dbReference>
<protein>
    <submittedName>
        <fullName evidence="4">rRNA small subunit 7-methylguanosine (M7G) methyltransferase GidB</fullName>
    </submittedName>
</protein>
<dbReference type="GO" id="GO:0005829">
    <property type="term" value="C:cytosol"/>
    <property type="evidence" value="ECO:0007669"/>
    <property type="project" value="TreeGrafter"/>
</dbReference>
<accession>A0A484H7N3</accession>
<keyword evidence="4" id="KW-0489">Methyltransferase</keyword>
<evidence type="ECO:0000256" key="3">
    <source>
        <dbReference type="ARBA" id="ARBA00022679"/>
    </source>
</evidence>
<sequence length="203" mass="22231">MTPTMFQALTGVSRETMEQLQCYATLLCQWQTRINLVGPATLGDLWRRHLWDSAQLGPLLPVHARVLVDFGSGAGFPGLVLAILRGGDVHLIESDARKGVFLREAARVTGASVTIHTARAETLAPWPTDVVTARAVAPLGRLLFLMAPFLSRPDSVALLLKGRTAAEELATVRKQWSMTATQRPSRSDPSGIILCVREVRRVR</sequence>
<dbReference type="NCBIfam" id="TIGR00138">
    <property type="entry name" value="rsmG_gidB"/>
    <property type="match status" value="1"/>
</dbReference>
<evidence type="ECO:0000256" key="2">
    <source>
        <dbReference type="ARBA" id="ARBA00022552"/>
    </source>
</evidence>
<keyword evidence="3 4" id="KW-0808">Transferase</keyword>
<dbReference type="AlphaFoldDB" id="A0A484H7N3"/>